<sequence>MRSPRTEKGYKYSQTPPPSFFISPTVSHKLNHLLSSPHSLVAHFAPLRNLVSSNMFARSNVLSLLFIFLAAAFTIVHALPAPVPAALAAPAPAPAPGVLVSIPTTLDVAIKRDAVERDLVLVVDIFTDLGLDVNVVAILTSICKPGKSNAELVGLINQLLTALGLGSKAILGLDPSKYDEKTFTTLVANLVINLQSVLGGTNKDLATLLHSTGLDLSLDKALASILSSSNKVYAGVSTVIGLHEDDGEEVTVTVTMAFTDIGSLNQYRMHKQRQFSSPQRQRVDRSAFRPYIAILKTPRTDSSSLAYLRPHSEMFIRFRYFFTFFSMFSPVLTCTLVYARAVPPPDVVERDIVIKEDICSGLNVSVKPIVTSFAENTSAKKNYTTLITSLVTQFTNCSEALKGRAVNPSIHLYDRQQQAAPPTGQGTAIIDILGEVITILGNVLPNATSPINGSLLGLNLLDKSLAPLNETSNHDESYPDIIIDIELVIDHFAKIMIVIRPHFLLSLVIAVFLSTVFFTAVHASAIPSLDVVERDSVIEENICPVNVSISPIITSLAESVPPNKNYTALLTSLVTQLNNCTDAIKELEVNPSRYQTYDRGDLPVIPGPLPLVGALLQVIAALLSVLNGNGTAPTSIGESLLSTLDKSLAALNGSSNEGFPDIIIDIGLQFKSEGFRDLVRLSISEDGNDQVV</sequence>
<reference evidence="2 3" key="1">
    <citation type="journal article" date="2016" name="Mol. Biol. Evol.">
        <title>Comparative Genomics of Early-Diverging Mushroom-Forming Fungi Provides Insights into the Origins of Lignocellulose Decay Capabilities.</title>
        <authorList>
            <person name="Nagy L.G."/>
            <person name="Riley R."/>
            <person name="Tritt A."/>
            <person name="Adam C."/>
            <person name="Daum C."/>
            <person name="Floudas D."/>
            <person name="Sun H."/>
            <person name="Yadav J.S."/>
            <person name="Pangilinan J."/>
            <person name="Larsson K.H."/>
            <person name="Matsuura K."/>
            <person name="Barry K."/>
            <person name="Labutti K."/>
            <person name="Kuo R."/>
            <person name="Ohm R.A."/>
            <person name="Bhattacharya S.S."/>
            <person name="Shirouzu T."/>
            <person name="Yoshinaga Y."/>
            <person name="Martin F.M."/>
            <person name="Grigoriev I.V."/>
            <person name="Hibbett D.S."/>
        </authorList>
    </citation>
    <scope>NUCLEOTIDE SEQUENCE [LARGE SCALE GENOMIC DNA]</scope>
    <source>
        <strain evidence="2 3">HHB9708</strain>
    </source>
</reference>
<evidence type="ECO:0000256" key="1">
    <source>
        <dbReference type="SAM" id="Phobius"/>
    </source>
</evidence>
<dbReference type="AlphaFoldDB" id="A0A164NBE9"/>
<protein>
    <submittedName>
        <fullName evidence="2">Uncharacterized protein</fullName>
    </submittedName>
</protein>
<evidence type="ECO:0000313" key="3">
    <source>
        <dbReference type="Proteomes" id="UP000076722"/>
    </source>
</evidence>
<feature type="transmembrane region" description="Helical" evidence="1">
    <location>
        <begin position="318"/>
        <end position="339"/>
    </location>
</feature>
<keyword evidence="1" id="KW-0812">Transmembrane</keyword>
<gene>
    <name evidence="2" type="ORF">SISNIDRAFT_491005</name>
</gene>
<feature type="transmembrane region" description="Helical" evidence="1">
    <location>
        <begin position="503"/>
        <end position="525"/>
    </location>
</feature>
<organism evidence="2 3">
    <name type="scientific">Sistotremastrum niveocremeum HHB9708</name>
    <dbReference type="NCBI Taxonomy" id="1314777"/>
    <lineage>
        <taxon>Eukaryota</taxon>
        <taxon>Fungi</taxon>
        <taxon>Dikarya</taxon>
        <taxon>Basidiomycota</taxon>
        <taxon>Agaricomycotina</taxon>
        <taxon>Agaricomycetes</taxon>
        <taxon>Sistotremastrales</taxon>
        <taxon>Sistotremastraceae</taxon>
        <taxon>Sertulicium</taxon>
        <taxon>Sertulicium niveocremeum</taxon>
    </lineage>
</organism>
<keyword evidence="1" id="KW-1133">Transmembrane helix</keyword>
<dbReference type="Proteomes" id="UP000076722">
    <property type="component" value="Unassembled WGS sequence"/>
</dbReference>
<proteinExistence type="predicted"/>
<feature type="transmembrane region" description="Helical" evidence="1">
    <location>
        <begin position="61"/>
        <end position="79"/>
    </location>
</feature>
<name>A0A164NBE9_9AGAM</name>
<dbReference type="EMBL" id="KV419448">
    <property type="protein sequence ID" value="KZS87547.1"/>
    <property type="molecule type" value="Genomic_DNA"/>
</dbReference>
<accession>A0A164NBE9</accession>
<keyword evidence="3" id="KW-1185">Reference proteome</keyword>
<evidence type="ECO:0000313" key="2">
    <source>
        <dbReference type="EMBL" id="KZS87547.1"/>
    </source>
</evidence>
<keyword evidence="1" id="KW-0472">Membrane</keyword>